<dbReference type="AlphaFoldDB" id="A0A9Q0S8I0"/>
<evidence type="ECO:0000313" key="2">
    <source>
        <dbReference type="Proteomes" id="UP001151699"/>
    </source>
</evidence>
<comment type="caution">
    <text evidence="1">The sequence shown here is derived from an EMBL/GenBank/DDBJ whole genome shotgun (WGS) entry which is preliminary data.</text>
</comment>
<name>A0A9Q0S8I0_9DIPT</name>
<evidence type="ECO:0000313" key="1">
    <source>
        <dbReference type="EMBL" id="KAJ6647963.1"/>
    </source>
</evidence>
<dbReference type="Proteomes" id="UP001151699">
    <property type="component" value="Chromosome A"/>
</dbReference>
<keyword evidence="2" id="KW-1185">Reference proteome</keyword>
<dbReference type="OrthoDB" id="6617931at2759"/>
<proteinExistence type="predicted"/>
<dbReference type="EMBL" id="WJQU01000001">
    <property type="protein sequence ID" value="KAJ6647963.1"/>
    <property type="molecule type" value="Genomic_DNA"/>
</dbReference>
<accession>A0A9Q0S8I0</accession>
<gene>
    <name evidence="1" type="primary">NOF_1</name>
    <name evidence="1" type="ORF">Bhyg_03188</name>
</gene>
<sequence length="760" mass="87085">MCKEFVLSARCKSLDCSQLFAYTENDCSKLKIVIKSFNDKVVHLKKVSTKYARKSMIDELLKLNSASVVRAQLADEMMMDHEEHEPALLPNSQALQVQKFRLNKKDYLHQNPILAIRLMKDESQYFGCIMDCGLDPFFCAYVTPLQNELLRDVCFGGKSPNEIIVDDSKALLLTSAQTFTSCKTMEVYMNKCYDALFEGCKTPECFIRLDRSHIRIFGYLISVEDVKDAEKIIQEIFILLYNKYSNDVYVSNAKKHLKTLSDCHLMDDDDGDEMIIDVPESTSMLLTATKFKKWLHDISEDVSQNFVNHGLNNSISLNSEEISLQEDIYYAPHLQNPFLYFLIKLPLFSNIMTKAFKSNNKTSTSSPTEVGFNFIKNNLFNHATRLRADTFVEKHLKYLLGNMKIYSTAKYVTAINTLEKPVNTKSDNDQPKLEVYDENWRNKNLDVRAKLKRQKRCKNSILEPLQSSKKYLPILSNGERIIGTKKIAGSLVTNTCPFDSIFQFYLAMYADSQNFKDKIDSANSAFSLLIQTSFENVRDAQIERSKILLQLFEDDVVDYGKNILALSCEMSIHRMFSMLALHFPILQSYNEKKYCSLCKYESIIGRSFVPTNLSTLEMKNIKASIDFVARNSVCQGCNGVLTVLYEVNEVLVLDVERLDKGGNHKAVKIKDISQDIRIQEKKFKLLGVVENTISHFVIHLRRNDDSFETYDDLKPSRPRKTPAYEINAVLLFFGMVTEESKGEQAEISTQYVDDVAAEGR</sequence>
<protein>
    <submittedName>
        <fullName evidence="1">NOF-FB transposable element</fullName>
    </submittedName>
</protein>
<reference evidence="1" key="1">
    <citation type="submission" date="2022-07" db="EMBL/GenBank/DDBJ databases">
        <authorList>
            <person name="Trinca V."/>
            <person name="Uliana J.V.C."/>
            <person name="Torres T.T."/>
            <person name="Ward R.J."/>
            <person name="Monesi N."/>
        </authorList>
    </citation>
    <scope>NUCLEOTIDE SEQUENCE</scope>
    <source>
        <strain evidence="1">HSMRA1968</strain>
        <tissue evidence="1">Whole embryos</tissue>
    </source>
</reference>
<organism evidence="1 2">
    <name type="scientific">Pseudolycoriella hygida</name>
    <dbReference type="NCBI Taxonomy" id="35572"/>
    <lineage>
        <taxon>Eukaryota</taxon>
        <taxon>Metazoa</taxon>
        <taxon>Ecdysozoa</taxon>
        <taxon>Arthropoda</taxon>
        <taxon>Hexapoda</taxon>
        <taxon>Insecta</taxon>
        <taxon>Pterygota</taxon>
        <taxon>Neoptera</taxon>
        <taxon>Endopterygota</taxon>
        <taxon>Diptera</taxon>
        <taxon>Nematocera</taxon>
        <taxon>Sciaroidea</taxon>
        <taxon>Sciaridae</taxon>
        <taxon>Pseudolycoriella</taxon>
    </lineage>
</organism>